<accession>A0A645GT65</accession>
<dbReference type="EMBL" id="VSSQ01080202">
    <property type="protein sequence ID" value="MPN29480.1"/>
    <property type="molecule type" value="Genomic_DNA"/>
</dbReference>
<organism evidence="1">
    <name type="scientific">bioreactor metagenome</name>
    <dbReference type="NCBI Taxonomy" id="1076179"/>
    <lineage>
        <taxon>unclassified sequences</taxon>
        <taxon>metagenomes</taxon>
        <taxon>ecological metagenomes</taxon>
    </lineage>
</organism>
<sequence>MGLEASTAVDRPIILGNERDLGGRSALGTNGIVHFALAAALGFTGVPACLAADGLVLETLLSVEFLLTGSKNELSAAILAYQSLVFEHGEKSPCKNIFRLSHLSADLVFAPTLAAGKVRY</sequence>
<reference evidence="1" key="1">
    <citation type="submission" date="2019-08" db="EMBL/GenBank/DDBJ databases">
        <authorList>
            <person name="Kucharzyk K."/>
            <person name="Murdoch R.W."/>
            <person name="Higgins S."/>
            <person name="Loffler F."/>
        </authorList>
    </citation>
    <scope>NUCLEOTIDE SEQUENCE</scope>
</reference>
<evidence type="ECO:0000313" key="1">
    <source>
        <dbReference type="EMBL" id="MPN29480.1"/>
    </source>
</evidence>
<proteinExistence type="predicted"/>
<gene>
    <name evidence="1" type="ORF">SDC9_176933</name>
</gene>
<comment type="caution">
    <text evidence="1">The sequence shown here is derived from an EMBL/GenBank/DDBJ whole genome shotgun (WGS) entry which is preliminary data.</text>
</comment>
<dbReference type="AlphaFoldDB" id="A0A645GT65"/>
<protein>
    <submittedName>
        <fullName evidence="1">Uncharacterized protein</fullName>
    </submittedName>
</protein>
<name>A0A645GT65_9ZZZZ</name>